<dbReference type="InterPro" id="IPR032675">
    <property type="entry name" value="LRR_dom_sf"/>
</dbReference>
<keyword evidence="1" id="KW-0433">Leucine-rich repeat</keyword>
<keyword evidence="2" id="KW-0677">Repeat</keyword>
<dbReference type="InterPro" id="IPR051261">
    <property type="entry name" value="NLR"/>
</dbReference>
<organism evidence="3 4">
    <name type="scientific">Fundulus heteroclitus</name>
    <name type="common">Killifish</name>
    <name type="synonym">Mummichog</name>
    <dbReference type="NCBI Taxonomy" id="8078"/>
    <lineage>
        <taxon>Eukaryota</taxon>
        <taxon>Metazoa</taxon>
        <taxon>Chordata</taxon>
        <taxon>Craniata</taxon>
        <taxon>Vertebrata</taxon>
        <taxon>Euteleostomi</taxon>
        <taxon>Actinopterygii</taxon>
        <taxon>Neopterygii</taxon>
        <taxon>Teleostei</taxon>
        <taxon>Neoteleostei</taxon>
        <taxon>Acanthomorphata</taxon>
        <taxon>Ovalentaria</taxon>
        <taxon>Atherinomorphae</taxon>
        <taxon>Cyprinodontiformes</taxon>
        <taxon>Fundulidae</taxon>
        <taxon>Fundulus</taxon>
    </lineage>
</organism>
<keyword evidence="4" id="KW-1185">Reference proteome</keyword>
<accession>A0A3Q2PNV8</accession>
<reference evidence="3" key="2">
    <citation type="submission" date="2025-09" db="UniProtKB">
        <authorList>
            <consortium name="Ensembl"/>
        </authorList>
    </citation>
    <scope>IDENTIFICATION</scope>
</reference>
<dbReference type="STRING" id="8078.ENSFHEP00000014584"/>
<evidence type="ECO:0000313" key="4">
    <source>
        <dbReference type="Proteomes" id="UP000265000"/>
    </source>
</evidence>
<dbReference type="InterPro" id="IPR001611">
    <property type="entry name" value="Leu-rich_rpt"/>
</dbReference>
<sequence length="411" mass="45382">RNPPPQLHTSPPLWDNKGCFYCILFCVCSLSGCLITKKGCSSLASALRYNPSHLKELDLSYNHPGEAGVKLLKAGLKDPQWTLETLRLSGCDISERSCEALSSVIRASCWSLRELDLSNNNLMDSGLNLLQSELETKHLQLEILRLVCFVSVCIIFERFVKIIKETLQTKVDHQVFIGGLPGLGRGWTSGCNLSERTCAALSPVLSSQSSNLRELDLSNNDLMDSGVMLLCEGLKNPQCMLEILCLSGCLITEEGCSSLASALTSNPSHLKELDLSYNHPGEAGVKLLTAGQEEWGLKALRLSGCMIADKGCISLASALSSTTSFLKELDVSYNNPGEKSVKLLNEKLKDPRCSLDTLRYGKHQIYFMAMLESFVNSVGEEKTHWPDLNYWETAIISEFLSAHNRHKHGEH</sequence>
<dbReference type="Ensembl" id="ENSFHET00000022442.1">
    <property type="protein sequence ID" value="ENSFHEP00000014584.1"/>
    <property type="gene ID" value="ENSFHEG00000016165.1"/>
</dbReference>
<name>A0A3Q2PNV8_FUNHE</name>
<dbReference type="AlphaFoldDB" id="A0A3Q2PNV8"/>
<evidence type="ECO:0000256" key="1">
    <source>
        <dbReference type="ARBA" id="ARBA00022614"/>
    </source>
</evidence>
<dbReference type="PROSITE" id="PS51450">
    <property type="entry name" value="LRR"/>
    <property type="match status" value="1"/>
</dbReference>
<dbReference type="SUPFAM" id="SSF52047">
    <property type="entry name" value="RNI-like"/>
    <property type="match status" value="1"/>
</dbReference>
<dbReference type="SMART" id="SM00368">
    <property type="entry name" value="LRR_RI"/>
    <property type="match status" value="9"/>
</dbReference>
<evidence type="ECO:0000256" key="2">
    <source>
        <dbReference type="ARBA" id="ARBA00022737"/>
    </source>
</evidence>
<protein>
    <submittedName>
        <fullName evidence="3">Uncharacterized protein</fullName>
    </submittedName>
</protein>
<dbReference type="GeneTree" id="ENSGT01150000286904"/>
<dbReference type="Pfam" id="PF13516">
    <property type="entry name" value="LRR_6"/>
    <property type="match status" value="6"/>
</dbReference>
<dbReference type="Proteomes" id="UP000265000">
    <property type="component" value="Unplaced"/>
</dbReference>
<dbReference type="PANTHER" id="PTHR24106">
    <property type="entry name" value="NACHT, LRR AND CARD DOMAINS-CONTAINING"/>
    <property type="match status" value="1"/>
</dbReference>
<proteinExistence type="predicted"/>
<reference evidence="3" key="1">
    <citation type="submission" date="2025-08" db="UniProtKB">
        <authorList>
            <consortium name="Ensembl"/>
        </authorList>
    </citation>
    <scope>IDENTIFICATION</scope>
</reference>
<dbReference type="Gene3D" id="3.80.10.10">
    <property type="entry name" value="Ribonuclease Inhibitor"/>
    <property type="match status" value="3"/>
</dbReference>
<evidence type="ECO:0000313" key="3">
    <source>
        <dbReference type="Ensembl" id="ENSFHEP00000014584.1"/>
    </source>
</evidence>